<keyword evidence="4" id="KW-0812">Transmembrane</keyword>
<evidence type="ECO:0000256" key="4">
    <source>
        <dbReference type="SAM" id="Phobius"/>
    </source>
</evidence>
<keyword evidence="7" id="KW-1185">Reference proteome</keyword>
<dbReference type="InterPro" id="IPR004358">
    <property type="entry name" value="Sig_transdc_His_kin-like_C"/>
</dbReference>
<dbReference type="RefSeq" id="WP_067661137.1">
    <property type="nucleotide sequence ID" value="NZ_FQXG01000005.1"/>
</dbReference>
<dbReference type="SUPFAM" id="SSF47384">
    <property type="entry name" value="Homodimeric domain of signal transducing histidine kinase"/>
    <property type="match status" value="1"/>
</dbReference>
<feature type="transmembrane region" description="Helical" evidence="4">
    <location>
        <begin position="34"/>
        <end position="53"/>
    </location>
</feature>
<dbReference type="GO" id="GO:0000155">
    <property type="term" value="F:phosphorelay sensor kinase activity"/>
    <property type="evidence" value="ECO:0007669"/>
    <property type="project" value="InterPro"/>
</dbReference>
<dbReference type="InterPro" id="IPR036097">
    <property type="entry name" value="HisK_dim/P_sf"/>
</dbReference>
<feature type="transmembrane region" description="Helical" evidence="4">
    <location>
        <begin position="175"/>
        <end position="195"/>
    </location>
</feature>
<dbReference type="EMBL" id="FQXG01000005">
    <property type="protein sequence ID" value="SHH93939.1"/>
    <property type="molecule type" value="Genomic_DNA"/>
</dbReference>
<keyword evidence="4" id="KW-1133">Transmembrane helix</keyword>
<feature type="domain" description="Histidine kinase" evidence="5">
    <location>
        <begin position="255"/>
        <end position="458"/>
    </location>
</feature>
<dbReference type="Proteomes" id="UP000184268">
    <property type="component" value="Unassembled WGS sequence"/>
</dbReference>
<dbReference type="SMART" id="SM00387">
    <property type="entry name" value="HATPase_c"/>
    <property type="match status" value="1"/>
</dbReference>
<dbReference type="InterPro" id="IPR003661">
    <property type="entry name" value="HisK_dim/P_dom"/>
</dbReference>
<keyword evidence="3" id="KW-0597">Phosphoprotein</keyword>
<dbReference type="Pfam" id="PF02518">
    <property type="entry name" value="HATPase_c"/>
    <property type="match status" value="1"/>
</dbReference>
<evidence type="ECO:0000256" key="2">
    <source>
        <dbReference type="ARBA" id="ARBA00012438"/>
    </source>
</evidence>
<dbReference type="Gene3D" id="1.10.287.130">
    <property type="match status" value="1"/>
</dbReference>
<dbReference type="SUPFAM" id="SSF55874">
    <property type="entry name" value="ATPase domain of HSP90 chaperone/DNA topoisomerase II/histidine kinase"/>
    <property type="match status" value="1"/>
</dbReference>
<evidence type="ECO:0000256" key="3">
    <source>
        <dbReference type="ARBA" id="ARBA00022553"/>
    </source>
</evidence>
<proteinExistence type="predicted"/>
<feature type="transmembrane region" description="Helical" evidence="4">
    <location>
        <begin position="143"/>
        <end position="163"/>
    </location>
</feature>
<dbReference type="SMART" id="SM00388">
    <property type="entry name" value="HisKA"/>
    <property type="match status" value="1"/>
</dbReference>
<accession>A0A1M5X292</accession>
<comment type="catalytic activity">
    <reaction evidence="1">
        <text>ATP + protein L-histidine = ADP + protein N-phospho-L-histidine.</text>
        <dbReference type="EC" id="2.7.13.3"/>
    </reaction>
</comment>
<dbReference type="PANTHER" id="PTHR43065">
    <property type="entry name" value="SENSOR HISTIDINE KINASE"/>
    <property type="match status" value="1"/>
</dbReference>
<name>A0A1M5X292_9GAMM</name>
<dbReference type="Gene3D" id="3.30.565.10">
    <property type="entry name" value="Histidine kinase-like ATPase, C-terminal domain"/>
    <property type="match status" value="1"/>
</dbReference>
<dbReference type="CDD" id="cd00082">
    <property type="entry name" value="HisKA"/>
    <property type="match status" value="1"/>
</dbReference>
<dbReference type="InterPro" id="IPR003594">
    <property type="entry name" value="HATPase_dom"/>
</dbReference>
<evidence type="ECO:0000259" key="5">
    <source>
        <dbReference type="PROSITE" id="PS50109"/>
    </source>
</evidence>
<dbReference type="InterPro" id="IPR036890">
    <property type="entry name" value="HATPase_C_sf"/>
</dbReference>
<evidence type="ECO:0000313" key="6">
    <source>
        <dbReference type="EMBL" id="SHH93939.1"/>
    </source>
</evidence>
<dbReference type="PROSITE" id="PS50109">
    <property type="entry name" value="HIS_KIN"/>
    <property type="match status" value="1"/>
</dbReference>
<dbReference type="PANTHER" id="PTHR43065:SF42">
    <property type="entry name" value="TWO-COMPONENT SENSOR PPRA"/>
    <property type="match status" value="1"/>
</dbReference>
<feature type="transmembrane region" description="Helical" evidence="4">
    <location>
        <begin position="201"/>
        <end position="222"/>
    </location>
</feature>
<protein>
    <recommendedName>
        <fullName evidence="2">histidine kinase</fullName>
        <ecNumber evidence="2">2.7.13.3</ecNumber>
    </recommendedName>
</protein>
<reference evidence="6 7" key="1">
    <citation type="submission" date="2016-11" db="EMBL/GenBank/DDBJ databases">
        <authorList>
            <person name="Jaros S."/>
            <person name="Januszkiewicz K."/>
            <person name="Wedrychowicz H."/>
        </authorList>
    </citation>
    <scope>NUCLEOTIDE SEQUENCE [LARGE SCALE GENOMIC DNA]</scope>
    <source>
        <strain evidence="6 7">DSM 16917</strain>
    </source>
</reference>
<dbReference type="STRING" id="299255.SAMN02745129_3163"/>
<feature type="transmembrane region" description="Helical" evidence="4">
    <location>
        <begin position="6"/>
        <end position="27"/>
    </location>
</feature>
<organism evidence="6 7">
    <name type="scientific">Ferrimonas marina</name>
    <dbReference type="NCBI Taxonomy" id="299255"/>
    <lineage>
        <taxon>Bacteria</taxon>
        <taxon>Pseudomonadati</taxon>
        <taxon>Pseudomonadota</taxon>
        <taxon>Gammaproteobacteria</taxon>
        <taxon>Alteromonadales</taxon>
        <taxon>Ferrimonadaceae</taxon>
        <taxon>Ferrimonas</taxon>
    </lineage>
</organism>
<feature type="transmembrane region" description="Helical" evidence="4">
    <location>
        <begin position="113"/>
        <end position="131"/>
    </location>
</feature>
<dbReference type="InterPro" id="IPR005467">
    <property type="entry name" value="His_kinase_dom"/>
</dbReference>
<feature type="transmembrane region" description="Helical" evidence="4">
    <location>
        <begin position="81"/>
        <end position="101"/>
    </location>
</feature>
<dbReference type="PRINTS" id="PR00344">
    <property type="entry name" value="BCTRLSENSOR"/>
</dbReference>
<evidence type="ECO:0000256" key="1">
    <source>
        <dbReference type="ARBA" id="ARBA00000085"/>
    </source>
</evidence>
<keyword evidence="4" id="KW-0472">Membrane</keyword>
<gene>
    <name evidence="6" type="ORF">SAMN02745129_3163</name>
</gene>
<keyword evidence="6" id="KW-0418">Kinase</keyword>
<dbReference type="OrthoDB" id="9772100at2"/>
<dbReference type="AlphaFoldDB" id="A0A1M5X292"/>
<sequence length="459" mass="52251">MSSLLIFNIYLFYGLAFFAIGSVIAFQNLRFSQLPIATALPALALFGFTHAFHEWAELYLELLAPYKSLSWLREMAVLRTIKLWLSFVALTWFAWLMLGLIRFPLRHWVRTGTYGLFLLFGLHVLFSAFYLNQDHYLDTVNLLTRLIFGLGASVVAGAALILYARQHRAESDLSAVYFGYCGIALIAYGLAAGLLKTEWSLWVPVTRTFCALAVLVTLFRALKIFDRERELQIQAQQRQLYRGEKMRAMGELASGIAHEIKTPLSYAQLSCDLLQKRWCPDAPERKQLDRVQRGLQRAAHISQEVLQFSRQQPAQMQTVQLSEVVHSALDLMAHRLKPFTVACRLDPSLRIQGDRIKLEEVLINLLQNAIDASEQEKSLEIHSWARGDRVLLQVLDHGSGIDPTQLKRVLQPFYTTKDNGTGLGLAISQQIIHEHQGELTLDNWMKGLRVTINLPRYLA</sequence>
<evidence type="ECO:0000313" key="7">
    <source>
        <dbReference type="Proteomes" id="UP000184268"/>
    </source>
</evidence>
<keyword evidence="6" id="KW-0808">Transferase</keyword>
<dbReference type="Pfam" id="PF00512">
    <property type="entry name" value="HisKA"/>
    <property type="match status" value="1"/>
</dbReference>
<dbReference type="EC" id="2.7.13.3" evidence="2"/>